<dbReference type="PANTHER" id="PTHR47506">
    <property type="entry name" value="TRANSCRIPTIONAL REGULATORY PROTEIN"/>
    <property type="match status" value="1"/>
</dbReference>
<sequence length="199" mass="21726">MPKASKEQSQLNHERVAATAARLYRERGFQGVGVAEIMAEAGMTAGAFHSKFGSKEALADEACLKAFEQVESVWQAAISQAERPTDAFEPLIDAYLSIEHRNTPAYGCVISTLATDVSRLPEDNVLRETFNAGVRRALDAVASVLPPELDDESRRQRAVVTYATLVGAMVISRAVSDKSLATEMIERCREGIKLPEQDV</sequence>
<evidence type="ECO:0000313" key="7">
    <source>
        <dbReference type="Proteomes" id="UP000826462"/>
    </source>
</evidence>
<keyword evidence="7" id="KW-1185">Reference proteome</keyword>
<keyword evidence="2 4" id="KW-0238">DNA-binding</keyword>
<dbReference type="RefSeq" id="WP_219801338.1">
    <property type="nucleotide sequence ID" value="NZ_CP080096.1"/>
</dbReference>
<evidence type="ECO:0000313" key="6">
    <source>
        <dbReference type="EMBL" id="QYD71909.1"/>
    </source>
</evidence>
<organism evidence="6 7">
    <name type="scientific">Paraburkholderia edwinii</name>
    <dbReference type="NCBI Taxonomy" id="2861782"/>
    <lineage>
        <taxon>Bacteria</taxon>
        <taxon>Pseudomonadati</taxon>
        <taxon>Pseudomonadota</taxon>
        <taxon>Betaproteobacteria</taxon>
        <taxon>Burkholderiales</taxon>
        <taxon>Burkholderiaceae</taxon>
        <taxon>Paraburkholderia</taxon>
    </lineage>
</organism>
<keyword evidence="3" id="KW-0804">Transcription</keyword>
<dbReference type="Gene3D" id="1.10.10.60">
    <property type="entry name" value="Homeodomain-like"/>
    <property type="match status" value="1"/>
</dbReference>
<accession>A0ABX8USA5</accession>
<dbReference type="InterPro" id="IPR001647">
    <property type="entry name" value="HTH_TetR"/>
</dbReference>
<evidence type="ECO:0000256" key="1">
    <source>
        <dbReference type="ARBA" id="ARBA00023015"/>
    </source>
</evidence>
<evidence type="ECO:0000256" key="4">
    <source>
        <dbReference type="PROSITE-ProRule" id="PRU00335"/>
    </source>
</evidence>
<dbReference type="InterPro" id="IPR009057">
    <property type="entry name" value="Homeodomain-like_sf"/>
</dbReference>
<dbReference type="SUPFAM" id="SSF46689">
    <property type="entry name" value="Homeodomain-like"/>
    <property type="match status" value="1"/>
</dbReference>
<dbReference type="Gene3D" id="1.10.357.10">
    <property type="entry name" value="Tetracycline Repressor, domain 2"/>
    <property type="match status" value="1"/>
</dbReference>
<protein>
    <submittedName>
        <fullName evidence="6">TetR/AcrR family transcriptional regulator</fullName>
    </submittedName>
</protein>
<evidence type="ECO:0000256" key="2">
    <source>
        <dbReference type="ARBA" id="ARBA00023125"/>
    </source>
</evidence>
<dbReference type="PANTHER" id="PTHR47506:SF7">
    <property type="entry name" value="TRANSCRIPTIONAL REGULATORY PROTEIN"/>
    <property type="match status" value="1"/>
</dbReference>
<reference evidence="6 7" key="1">
    <citation type="submission" date="2021-07" db="EMBL/GenBank/DDBJ databases">
        <title>Paraburkholderia edwinii protects Aspergillus sp. from phenazines by acting as a toxin sponge.</title>
        <authorList>
            <person name="Dahlstrom K.M."/>
            <person name="Newman D.K."/>
        </authorList>
    </citation>
    <scope>NUCLEOTIDE SEQUENCE [LARGE SCALE GENOMIC DNA]</scope>
    <source>
        <strain evidence="6 7">Pe01</strain>
    </source>
</reference>
<keyword evidence="1" id="KW-0805">Transcription regulation</keyword>
<dbReference type="InterPro" id="IPR036271">
    <property type="entry name" value="Tet_transcr_reg_TetR-rel_C_sf"/>
</dbReference>
<dbReference type="SUPFAM" id="SSF48498">
    <property type="entry name" value="Tetracyclin repressor-like, C-terminal domain"/>
    <property type="match status" value="1"/>
</dbReference>
<dbReference type="Pfam" id="PF00440">
    <property type="entry name" value="TetR_N"/>
    <property type="match status" value="1"/>
</dbReference>
<dbReference type="Proteomes" id="UP000826462">
    <property type="component" value="Chromosome 2"/>
</dbReference>
<dbReference type="PROSITE" id="PS50977">
    <property type="entry name" value="HTH_TETR_2"/>
    <property type="match status" value="1"/>
</dbReference>
<dbReference type="EMBL" id="CP080096">
    <property type="protein sequence ID" value="QYD71909.1"/>
    <property type="molecule type" value="Genomic_DNA"/>
</dbReference>
<evidence type="ECO:0000259" key="5">
    <source>
        <dbReference type="PROSITE" id="PS50977"/>
    </source>
</evidence>
<dbReference type="PRINTS" id="PR00455">
    <property type="entry name" value="HTHTETR"/>
</dbReference>
<proteinExistence type="predicted"/>
<name>A0ABX8USA5_9BURK</name>
<feature type="DNA-binding region" description="H-T-H motif" evidence="4">
    <location>
        <begin position="33"/>
        <end position="52"/>
    </location>
</feature>
<evidence type="ECO:0000256" key="3">
    <source>
        <dbReference type="ARBA" id="ARBA00023163"/>
    </source>
</evidence>
<gene>
    <name evidence="6" type="ORF">KZJ38_33680</name>
</gene>
<feature type="domain" description="HTH tetR-type" evidence="5">
    <location>
        <begin position="10"/>
        <end position="70"/>
    </location>
</feature>